<evidence type="ECO:0000256" key="4">
    <source>
        <dbReference type="ARBA" id="ARBA00047645"/>
    </source>
</evidence>
<comment type="catalytic activity">
    <reaction evidence="4 5 6">
        <text>an acyl phosphate + H2O = a carboxylate + phosphate + H(+)</text>
        <dbReference type="Rhea" id="RHEA:14965"/>
        <dbReference type="ChEBI" id="CHEBI:15377"/>
        <dbReference type="ChEBI" id="CHEBI:15378"/>
        <dbReference type="ChEBI" id="CHEBI:29067"/>
        <dbReference type="ChEBI" id="CHEBI:43474"/>
        <dbReference type="ChEBI" id="CHEBI:59918"/>
        <dbReference type="EC" id="3.6.1.7"/>
    </reaction>
</comment>
<dbReference type="PROSITE" id="PS51160">
    <property type="entry name" value="ACYLPHOSPHATASE_3"/>
    <property type="match status" value="1"/>
</dbReference>
<evidence type="ECO:0000256" key="6">
    <source>
        <dbReference type="RuleBase" id="RU000553"/>
    </source>
</evidence>
<evidence type="ECO:0000313" key="10">
    <source>
        <dbReference type="Proteomes" id="UP001491310"/>
    </source>
</evidence>
<evidence type="ECO:0000313" key="9">
    <source>
        <dbReference type="EMBL" id="KAK9902821.1"/>
    </source>
</evidence>
<keyword evidence="10" id="KW-1185">Reference proteome</keyword>
<dbReference type="PANTHER" id="PTHR10029">
    <property type="entry name" value="ACYLPHOSPHATASE"/>
    <property type="match status" value="1"/>
</dbReference>
<feature type="active site" evidence="5">
    <location>
        <position position="20"/>
    </location>
</feature>
<evidence type="ECO:0000256" key="2">
    <source>
        <dbReference type="ARBA" id="ARBA00012150"/>
    </source>
</evidence>
<keyword evidence="3 5" id="KW-0378">Hydrolase</keyword>
<dbReference type="PROSITE" id="PS00151">
    <property type="entry name" value="ACYLPHOSPHATASE_2"/>
    <property type="match status" value="1"/>
</dbReference>
<dbReference type="Gene3D" id="3.30.70.100">
    <property type="match status" value="1"/>
</dbReference>
<proteinExistence type="inferred from homology"/>
<reference evidence="9 10" key="1">
    <citation type="journal article" date="2024" name="Nat. Commun.">
        <title>Phylogenomics reveals the evolutionary origins of lichenization in chlorophyte algae.</title>
        <authorList>
            <person name="Puginier C."/>
            <person name="Libourel C."/>
            <person name="Otte J."/>
            <person name="Skaloud P."/>
            <person name="Haon M."/>
            <person name="Grisel S."/>
            <person name="Petersen M."/>
            <person name="Berrin J.G."/>
            <person name="Delaux P.M."/>
            <person name="Dal Grande F."/>
            <person name="Keller J."/>
        </authorList>
    </citation>
    <scope>NUCLEOTIDE SEQUENCE [LARGE SCALE GENOMIC DNA]</scope>
    <source>
        <strain evidence="9 10">SAG 216-7</strain>
    </source>
</reference>
<dbReference type="PRINTS" id="PR00112">
    <property type="entry name" value="ACYLPHPHTASE"/>
</dbReference>
<dbReference type="Proteomes" id="UP001491310">
    <property type="component" value="Unassembled WGS sequence"/>
</dbReference>
<feature type="active site" evidence="5">
    <location>
        <position position="38"/>
    </location>
</feature>
<feature type="domain" description="Acylphosphatase-like" evidence="8">
    <location>
        <begin position="5"/>
        <end position="96"/>
    </location>
</feature>
<organism evidence="9 10">
    <name type="scientific">Coccomyxa subellipsoidea</name>
    <dbReference type="NCBI Taxonomy" id="248742"/>
    <lineage>
        <taxon>Eukaryota</taxon>
        <taxon>Viridiplantae</taxon>
        <taxon>Chlorophyta</taxon>
        <taxon>core chlorophytes</taxon>
        <taxon>Trebouxiophyceae</taxon>
        <taxon>Trebouxiophyceae incertae sedis</taxon>
        <taxon>Coccomyxaceae</taxon>
        <taxon>Coccomyxa</taxon>
    </lineage>
</organism>
<dbReference type="PANTHER" id="PTHR10029:SF3">
    <property type="entry name" value="ACYLPHOSPHATASE-RELATED"/>
    <property type="match status" value="1"/>
</dbReference>
<dbReference type="InterPro" id="IPR036046">
    <property type="entry name" value="Acylphosphatase-like_dom_sf"/>
</dbReference>
<dbReference type="InterPro" id="IPR020456">
    <property type="entry name" value="Acylphosphatase"/>
</dbReference>
<evidence type="ECO:0000256" key="5">
    <source>
        <dbReference type="PROSITE-ProRule" id="PRU00520"/>
    </source>
</evidence>
<comment type="similarity">
    <text evidence="1 7">Belongs to the acylphosphatase family.</text>
</comment>
<dbReference type="Pfam" id="PF00708">
    <property type="entry name" value="Acylphosphatase"/>
    <property type="match status" value="1"/>
</dbReference>
<dbReference type="EC" id="3.6.1.7" evidence="2 5"/>
<evidence type="ECO:0000259" key="8">
    <source>
        <dbReference type="PROSITE" id="PS51160"/>
    </source>
</evidence>
<dbReference type="SUPFAM" id="SSF54975">
    <property type="entry name" value="Acylphosphatase/BLUF domain-like"/>
    <property type="match status" value="1"/>
</dbReference>
<gene>
    <name evidence="9" type="ORF">WJX75_007307</name>
</gene>
<dbReference type="EMBL" id="JALJOT010000015">
    <property type="protein sequence ID" value="KAK9902821.1"/>
    <property type="molecule type" value="Genomic_DNA"/>
</dbReference>
<dbReference type="InterPro" id="IPR001792">
    <property type="entry name" value="Acylphosphatase-like_dom"/>
</dbReference>
<evidence type="ECO:0000256" key="3">
    <source>
        <dbReference type="ARBA" id="ARBA00022801"/>
    </source>
</evidence>
<dbReference type="InterPro" id="IPR017968">
    <property type="entry name" value="Acylphosphatase_CS"/>
</dbReference>
<accession>A0ABR2YE76</accession>
<comment type="caution">
    <text evidence="9">The sequence shown here is derived from an EMBL/GenBank/DDBJ whole genome shotgun (WGS) entry which is preliminary data.</text>
</comment>
<evidence type="ECO:0000256" key="1">
    <source>
        <dbReference type="ARBA" id="ARBA00005614"/>
    </source>
</evidence>
<protein>
    <recommendedName>
        <fullName evidence="2 5">Acylphosphatase</fullName>
        <ecNumber evidence="2 5">3.6.1.7</ecNumber>
    </recommendedName>
</protein>
<sequence length="96" mass="10508">MSLRGFHFEVFGKVQGVFFRACTAEEANNLGVVGWVRNTASGTVEGVAQGPEDKLDILKDFLQHRGSPGSHIDKCEITQEVQGLPQLSFGSFAVRR</sequence>
<evidence type="ECO:0000256" key="7">
    <source>
        <dbReference type="RuleBase" id="RU004168"/>
    </source>
</evidence>
<dbReference type="PROSITE" id="PS00150">
    <property type="entry name" value="ACYLPHOSPHATASE_1"/>
    <property type="match status" value="1"/>
</dbReference>
<name>A0ABR2YE76_9CHLO</name>